<sequence length="482" mass="51041">MTVLHLAAECAPFAKVGGLADVVGALPGALAGLGVQSAGLMPLYGGPEGAVATKAGPLARVAAGEIRYGEKPLAYAIYRAEREDGAPLFLLHQPEHFGAEGVYFGPGNLPFENADDRFPVFQLAALDWLAAGEGFSPDVLHLHDHHVGFVPALLKHDARFSSLATVPTVFTVHSADHQGWAPEAVWKNMGAPEVPSEAVRLGGTLNSMKAALRYADAVTTVSPSYAQELQADDEMAHGLAHEFRAAADRFTGIVNGVDTSEWDPATDRHLPAPFSAADLSGKAETQRAVRAELGVDARGPLLTFVGRLMREKGAEILPGALARILEETDARIALLGSGAPEYEAQMRRLASGAEASRLSVTLAFDNALAHRLYAAGDFFLMPSRSEPCGLGQLYAMGYGTPPIVHAVGGLRDTVRPWDGEAGVGFAFDAFTEDAFVDAVRRALDVFAAPEAYRRLQHNGMAADHSWAASASAYVHLYNALGA</sequence>
<dbReference type="Proteomes" id="UP000216446">
    <property type="component" value="Unassembled WGS sequence"/>
</dbReference>
<dbReference type="Pfam" id="PF08323">
    <property type="entry name" value="Glyco_transf_5"/>
    <property type="match status" value="1"/>
</dbReference>
<evidence type="ECO:0000256" key="1">
    <source>
        <dbReference type="ARBA" id="ARBA00001478"/>
    </source>
</evidence>
<dbReference type="NCBIfam" id="TIGR02095">
    <property type="entry name" value="glgA"/>
    <property type="match status" value="1"/>
</dbReference>
<dbReference type="InterPro" id="IPR011835">
    <property type="entry name" value="GS/SS"/>
</dbReference>
<evidence type="ECO:0000259" key="9">
    <source>
        <dbReference type="Pfam" id="PF00534"/>
    </source>
</evidence>
<comment type="caution">
    <text evidence="11">The sequence shown here is derived from an EMBL/GenBank/DDBJ whole genome shotgun (WGS) entry which is preliminary data.</text>
</comment>
<evidence type="ECO:0000256" key="6">
    <source>
        <dbReference type="ARBA" id="ARBA00022679"/>
    </source>
</evidence>
<dbReference type="AlphaFoldDB" id="A0A259U1G3"/>
<proteinExistence type="inferred from homology"/>
<dbReference type="GO" id="GO:0009011">
    <property type="term" value="F:alpha-1,4-glucan glucosyltransferase (ADP-glucose donor) activity"/>
    <property type="evidence" value="ECO:0007669"/>
    <property type="project" value="UniProtKB-UniRule"/>
</dbReference>
<dbReference type="SUPFAM" id="SSF53756">
    <property type="entry name" value="UDP-Glycosyltransferase/glycogen phosphorylase"/>
    <property type="match status" value="1"/>
</dbReference>
<dbReference type="EC" id="2.4.1.21" evidence="8"/>
<dbReference type="Pfam" id="PF00534">
    <property type="entry name" value="Glycos_transf_1"/>
    <property type="match status" value="1"/>
</dbReference>
<accession>A0A259U1G3</accession>
<gene>
    <name evidence="8" type="primary">glgA</name>
    <name evidence="11" type="ORF">BSZ36_12260</name>
</gene>
<evidence type="ECO:0000256" key="8">
    <source>
        <dbReference type="HAMAP-Rule" id="MF_00484"/>
    </source>
</evidence>
<keyword evidence="6 8" id="KW-0808">Transferase</keyword>
<dbReference type="UniPathway" id="UPA00164"/>
<dbReference type="EMBL" id="MQWB01000001">
    <property type="protein sequence ID" value="OZC03687.1"/>
    <property type="molecule type" value="Genomic_DNA"/>
</dbReference>
<evidence type="ECO:0000313" key="11">
    <source>
        <dbReference type="EMBL" id="OZC03687.1"/>
    </source>
</evidence>
<evidence type="ECO:0000256" key="5">
    <source>
        <dbReference type="ARBA" id="ARBA00022676"/>
    </source>
</evidence>
<evidence type="ECO:0000256" key="3">
    <source>
        <dbReference type="ARBA" id="ARBA00004964"/>
    </source>
</evidence>
<dbReference type="GO" id="GO:0004373">
    <property type="term" value="F:alpha-1,4-glucan glucosyltransferase (UDP-glucose donor) activity"/>
    <property type="evidence" value="ECO:0007669"/>
    <property type="project" value="InterPro"/>
</dbReference>
<evidence type="ECO:0000259" key="10">
    <source>
        <dbReference type="Pfam" id="PF08323"/>
    </source>
</evidence>
<comment type="function">
    <text evidence="2 8">Synthesizes alpha-1,4-glucan chains using ADP-glucose.</text>
</comment>
<protein>
    <recommendedName>
        <fullName evidence="8">Glycogen synthase</fullName>
        <ecNumber evidence="8">2.4.1.21</ecNumber>
    </recommendedName>
    <alternativeName>
        <fullName evidence="8">Starch [bacterial glycogen] synthase</fullName>
    </alternativeName>
</protein>
<dbReference type="Gene3D" id="3.40.50.2000">
    <property type="entry name" value="Glycogen Phosphorylase B"/>
    <property type="match status" value="2"/>
</dbReference>
<dbReference type="CDD" id="cd03791">
    <property type="entry name" value="GT5_Glycogen_synthase_DULL1-like"/>
    <property type="match status" value="1"/>
</dbReference>
<comment type="catalytic activity">
    <reaction evidence="1 8">
        <text>[(1-&gt;4)-alpha-D-glucosyl](n) + ADP-alpha-D-glucose = [(1-&gt;4)-alpha-D-glucosyl](n+1) + ADP + H(+)</text>
        <dbReference type="Rhea" id="RHEA:18189"/>
        <dbReference type="Rhea" id="RHEA-COMP:9584"/>
        <dbReference type="Rhea" id="RHEA-COMP:9587"/>
        <dbReference type="ChEBI" id="CHEBI:15378"/>
        <dbReference type="ChEBI" id="CHEBI:15444"/>
        <dbReference type="ChEBI" id="CHEBI:57498"/>
        <dbReference type="ChEBI" id="CHEBI:456216"/>
        <dbReference type="EC" id="2.4.1.21"/>
    </reaction>
</comment>
<dbReference type="RefSeq" id="WP_179271169.1">
    <property type="nucleotide sequence ID" value="NZ_MQWB01000001.1"/>
</dbReference>
<dbReference type="PANTHER" id="PTHR45825">
    <property type="entry name" value="GRANULE-BOUND STARCH SYNTHASE 1, CHLOROPLASTIC/AMYLOPLASTIC"/>
    <property type="match status" value="1"/>
</dbReference>
<dbReference type="FunCoup" id="A0A259U1G3">
    <property type="interactions" value="261"/>
</dbReference>
<organism evidence="11 12">
    <name type="scientific">Rubricoccus marinus</name>
    <dbReference type="NCBI Taxonomy" id="716817"/>
    <lineage>
        <taxon>Bacteria</taxon>
        <taxon>Pseudomonadati</taxon>
        <taxon>Rhodothermota</taxon>
        <taxon>Rhodothermia</taxon>
        <taxon>Rhodothermales</taxon>
        <taxon>Rubricoccaceae</taxon>
        <taxon>Rubricoccus</taxon>
    </lineage>
</organism>
<keyword evidence="7 8" id="KW-0320">Glycogen biosynthesis</keyword>
<reference evidence="11 12" key="1">
    <citation type="submission" date="2016-11" db="EMBL/GenBank/DDBJ databases">
        <title>Study of marine rhodopsin-containing bacteria.</title>
        <authorList>
            <person name="Yoshizawa S."/>
            <person name="Kumagai Y."/>
            <person name="Kogure K."/>
        </authorList>
    </citation>
    <scope>NUCLEOTIDE SEQUENCE [LARGE SCALE GENOMIC DNA]</scope>
    <source>
        <strain evidence="11 12">SG-29</strain>
    </source>
</reference>
<feature type="domain" description="Starch synthase catalytic" evidence="10">
    <location>
        <begin position="3"/>
        <end position="240"/>
    </location>
</feature>
<dbReference type="InParanoid" id="A0A259U1G3"/>
<dbReference type="HAMAP" id="MF_00484">
    <property type="entry name" value="Glycogen_synth"/>
    <property type="match status" value="1"/>
</dbReference>
<evidence type="ECO:0000256" key="7">
    <source>
        <dbReference type="ARBA" id="ARBA00023056"/>
    </source>
</evidence>
<dbReference type="GO" id="GO:0005978">
    <property type="term" value="P:glycogen biosynthetic process"/>
    <property type="evidence" value="ECO:0007669"/>
    <property type="project" value="UniProtKB-UniRule"/>
</dbReference>
<comment type="similarity">
    <text evidence="4 8">Belongs to the glycosyltransferase 1 family. Bacterial/plant glycogen synthase subfamily.</text>
</comment>
<evidence type="ECO:0000256" key="2">
    <source>
        <dbReference type="ARBA" id="ARBA00002764"/>
    </source>
</evidence>
<evidence type="ECO:0000313" key="12">
    <source>
        <dbReference type="Proteomes" id="UP000216446"/>
    </source>
</evidence>
<dbReference type="PANTHER" id="PTHR45825:SF11">
    <property type="entry name" value="ALPHA AMYLASE DOMAIN-CONTAINING PROTEIN"/>
    <property type="match status" value="1"/>
</dbReference>
<keyword evidence="12" id="KW-1185">Reference proteome</keyword>
<dbReference type="InterPro" id="IPR013534">
    <property type="entry name" value="Starch_synth_cat_dom"/>
</dbReference>
<comment type="pathway">
    <text evidence="3 8">Glycan biosynthesis; glycogen biosynthesis.</text>
</comment>
<keyword evidence="5 8" id="KW-0328">Glycosyltransferase</keyword>
<evidence type="ECO:0000256" key="4">
    <source>
        <dbReference type="ARBA" id="ARBA00010281"/>
    </source>
</evidence>
<dbReference type="InterPro" id="IPR001296">
    <property type="entry name" value="Glyco_trans_1"/>
</dbReference>
<feature type="binding site" evidence="8">
    <location>
        <position position="15"/>
    </location>
    <ligand>
        <name>ADP-alpha-D-glucose</name>
        <dbReference type="ChEBI" id="CHEBI:57498"/>
    </ligand>
</feature>
<feature type="domain" description="Glycosyl transferase family 1" evidence="9">
    <location>
        <begin position="288"/>
        <end position="444"/>
    </location>
</feature>
<name>A0A259U1G3_9BACT</name>